<accession>A0A6G1E898</accession>
<comment type="caution">
    <text evidence="1">The sequence shown here is derived from an EMBL/GenBank/DDBJ whole genome shotgun (WGS) entry which is preliminary data.</text>
</comment>
<organism evidence="1 2">
    <name type="scientific">Oryza meyeriana var. granulata</name>
    <dbReference type="NCBI Taxonomy" id="110450"/>
    <lineage>
        <taxon>Eukaryota</taxon>
        <taxon>Viridiplantae</taxon>
        <taxon>Streptophyta</taxon>
        <taxon>Embryophyta</taxon>
        <taxon>Tracheophyta</taxon>
        <taxon>Spermatophyta</taxon>
        <taxon>Magnoliopsida</taxon>
        <taxon>Liliopsida</taxon>
        <taxon>Poales</taxon>
        <taxon>Poaceae</taxon>
        <taxon>BOP clade</taxon>
        <taxon>Oryzoideae</taxon>
        <taxon>Oryzeae</taxon>
        <taxon>Oryzinae</taxon>
        <taxon>Oryza</taxon>
        <taxon>Oryza meyeriana</taxon>
    </lineage>
</organism>
<name>A0A6G1E898_9ORYZ</name>
<dbReference type="AlphaFoldDB" id="A0A6G1E898"/>
<proteinExistence type="predicted"/>
<gene>
    <name evidence="1" type="ORF">E2562_036399</name>
</gene>
<evidence type="ECO:0000313" key="1">
    <source>
        <dbReference type="EMBL" id="KAF0920692.1"/>
    </source>
</evidence>
<dbReference type="EMBL" id="SPHZ02000005">
    <property type="protein sequence ID" value="KAF0920692.1"/>
    <property type="molecule type" value="Genomic_DNA"/>
</dbReference>
<dbReference type="Proteomes" id="UP000479710">
    <property type="component" value="Unassembled WGS sequence"/>
</dbReference>
<reference evidence="1 2" key="1">
    <citation type="submission" date="2019-11" db="EMBL/GenBank/DDBJ databases">
        <title>Whole genome sequence of Oryza granulata.</title>
        <authorList>
            <person name="Li W."/>
        </authorList>
    </citation>
    <scope>NUCLEOTIDE SEQUENCE [LARGE SCALE GENOMIC DNA]</scope>
    <source>
        <strain evidence="2">cv. Menghai</strain>
        <tissue evidence="1">Leaf</tissue>
    </source>
</reference>
<evidence type="ECO:0000313" key="2">
    <source>
        <dbReference type="Proteomes" id="UP000479710"/>
    </source>
</evidence>
<sequence length="63" mass="7312">MSLLCHQLRIGTLRGHPPCRLCSWTSARSSLRRRRTWFTFRGQTGVTRQLWGPAAILRMVCKV</sequence>
<keyword evidence="2" id="KW-1185">Reference proteome</keyword>
<protein>
    <submittedName>
        <fullName evidence="1">Uncharacterized protein</fullName>
    </submittedName>
</protein>